<dbReference type="GO" id="GO:0006355">
    <property type="term" value="P:regulation of DNA-templated transcription"/>
    <property type="evidence" value="ECO:0007669"/>
    <property type="project" value="InterPro"/>
</dbReference>
<name>A0A819T3U0_9BILA</name>
<dbReference type="EMBL" id="CAJOBE010008856">
    <property type="protein sequence ID" value="CAF4071407.1"/>
    <property type="molecule type" value="Genomic_DNA"/>
</dbReference>
<dbReference type="Pfam" id="PF08880">
    <property type="entry name" value="QLQ"/>
    <property type="match status" value="1"/>
</dbReference>
<feature type="compositionally biased region" description="Low complexity" evidence="3">
    <location>
        <begin position="81"/>
        <end position="97"/>
    </location>
</feature>
<feature type="region of interest" description="Disordered" evidence="3">
    <location>
        <begin position="76"/>
        <end position="97"/>
    </location>
</feature>
<feature type="domain" description="QLQ" evidence="4">
    <location>
        <begin position="34"/>
        <end position="69"/>
    </location>
</feature>
<evidence type="ECO:0000256" key="1">
    <source>
        <dbReference type="ARBA" id="ARBA00004123"/>
    </source>
</evidence>
<accession>A0A819T3U0</accession>
<dbReference type="PROSITE" id="PS51666">
    <property type="entry name" value="QLQ"/>
    <property type="match status" value="1"/>
</dbReference>
<protein>
    <recommendedName>
        <fullName evidence="4">QLQ domain-containing protein</fullName>
    </recommendedName>
</protein>
<dbReference type="Proteomes" id="UP000663874">
    <property type="component" value="Unassembled WGS sequence"/>
</dbReference>
<dbReference type="AlphaFoldDB" id="A0A819T3U0"/>
<evidence type="ECO:0000256" key="3">
    <source>
        <dbReference type="SAM" id="MobiDB-lite"/>
    </source>
</evidence>
<comment type="caution">
    <text evidence="5">The sequence shown here is derived from an EMBL/GenBank/DDBJ whole genome shotgun (WGS) entry which is preliminary data.</text>
</comment>
<gene>
    <name evidence="5" type="ORF">FNK824_LOCUS29833</name>
</gene>
<evidence type="ECO:0000259" key="4">
    <source>
        <dbReference type="PROSITE" id="PS51666"/>
    </source>
</evidence>
<dbReference type="SMART" id="SM00951">
    <property type="entry name" value="QLQ"/>
    <property type="match status" value="1"/>
</dbReference>
<reference evidence="5" key="1">
    <citation type="submission" date="2021-02" db="EMBL/GenBank/DDBJ databases">
        <authorList>
            <person name="Nowell W R."/>
        </authorList>
    </citation>
    <scope>NUCLEOTIDE SEQUENCE</scope>
</reference>
<keyword evidence="2" id="KW-0539">Nucleus</keyword>
<sequence>MIMNQASPSSTSQQTMYMSNSGMIDNQMMSSTTTMSSLQLNLFNHQISAYKYLIRNQPIPEQHLIVIKRHQQQYYPTKQLSNSSSSSLMDSSRYKSSPINGNIPSRYYSSMPSINYQNQTAQIPLITDNVTNINSSSTRINNHRLTSIIKPIGIDVQEVLNERASRKPNCFGRLYKRGFVPVSRFVSKRIHVTISERNCL</sequence>
<dbReference type="InterPro" id="IPR014978">
    <property type="entry name" value="Gln-Leu-Gln_QLQ"/>
</dbReference>
<evidence type="ECO:0000256" key="2">
    <source>
        <dbReference type="ARBA" id="ARBA00023242"/>
    </source>
</evidence>
<organism evidence="5 6">
    <name type="scientific">Rotaria sordida</name>
    <dbReference type="NCBI Taxonomy" id="392033"/>
    <lineage>
        <taxon>Eukaryota</taxon>
        <taxon>Metazoa</taxon>
        <taxon>Spiralia</taxon>
        <taxon>Gnathifera</taxon>
        <taxon>Rotifera</taxon>
        <taxon>Eurotatoria</taxon>
        <taxon>Bdelloidea</taxon>
        <taxon>Philodinida</taxon>
        <taxon>Philodinidae</taxon>
        <taxon>Rotaria</taxon>
    </lineage>
</organism>
<evidence type="ECO:0000313" key="6">
    <source>
        <dbReference type="Proteomes" id="UP000663874"/>
    </source>
</evidence>
<proteinExistence type="predicted"/>
<dbReference type="GO" id="GO:0005634">
    <property type="term" value="C:nucleus"/>
    <property type="evidence" value="ECO:0007669"/>
    <property type="project" value="UniProtKB-SubCell"/>
</dbReference>
<dbReference type="GO" id="GO:0005524">
    <property type="term" value="F:ATP binding"/>
    <property type="evidence" value="ECO:0007669"/>
    <property type="project" value="InterPro"/>
</dbReference>
<comment type="subcellular location">
    <subcellularLocation>
        <location evidence="1">Nucleus</location>
    </subcellularLocation>
</comment>
<evidence type="ECO:0000313" key="5">
    <source>
        <dbReference type="EMBL" id="CAF4071407.1"/>
    </source>
</evidence>